<evidence type="ECO:0000313" key="2">
    <source>
        <dbReference type="EMBL" id="RKO84709.1"/>
    </source>
</evidence>
<dbReference type="PANTHER" id="PTHR47343">
    <property type="entry name" value="TRANSCRIPTIONAL ACTIVATOR SPT7"/>
    <property type="match status" value="1"/>
</dbReference>
<evidence type="ECO:0000256" key="1">
    <source>
        <dbReference type="SAM" id="MobiDB-lite"/>
    </source>
</evidence>
<dbReference type="GO" id="GO:0046695">
    <property type="term" value="C:SLIK (SAGA-like) complex"/>
    <property type="evidence" value="ECO:0007669"/>
    <property type="project" value="InterPro"/>
</dbReference>
<dbReference type="Proteomes" id="UP000269721">
    <property type="component" value="Unassembled WGS sequence"/>
</dbReference>
<organism evidence="2 3">
    <name type="scientific">Blyttiomyces helicus</name>
    <dbReference type="NCBI Taxonomy" id="388810"/>
    <lineage>
        <taxon>Eukaryota</taxon>
        <taxon>Fungi</taxon>
        <taxon>Fungi incertae sedis</taxon>
        <taxon>Chytridiomycota</taxon>
        <taxon>Chytridiomycota incertae sedis</taxon>
        <taxon>Chytridiomycetes</taxon>
        <taxon>Chytridiomycetes incertae sedis</taxon>
        <taxon>Blyttiomyces</taxon>
    </lineage>
</organism>
<dbReference type="GO" id="GO:0006357">
    <property type="term" value="P:regulation of transcription by RNA polymerase II"/>
    <property type="evidence" value="ECO:0007669"/>
    <property type="project" value="TreeGrafter"/>
</dbReference>
<reference evidence="3" key="1">
    <citation type="journal article" date="2018" name="Nat. Microbiol.">
        <title>Leveraging single-cell genomics to expand the fungal tree of life.</title>
        <authorList>
            <person name="Ahrendt S.R."/>
            <person name="Quandt C.A."/>
            <person name="Ciobanu D."/>
            <person name="Clum A."/>
            <person name="Salamov A."/>
            <person name="Andreopoulos B."/>
            <person name="Cheng J.F."/>
            <person name="Woyke T."/>
            <person name="Pelin A."/>
            <person name="Henrissat B."/>
            <person name="Reynolds N.K."/>
            <person name="Benny G.L."/>
            <person name="Smith M.E."/>
            <person name="James T.Y."/>
            <person name="Grigoriev I.V."/>
        </authorList>
    </citation>
    <scope>NUCLEOTIDE SEQUENCE [LARGE SCALE GENOMIC DNA]</scope>
</reference>
<dbReference type="GO" id="GO:0000124">
    <property type="term" value="C:SAGA complex"/>
    <property type="evidence" value="ECO:0007669"/>
    <property type="project" value="InterPro"/>
</dbReference>
<name>A0A4P9VY70_9FUNG</name>
<feature type="region of interest" description="Disordered" evidence="1">
    <location>
        <begin position="512"/>
        <end position="535"/>
    </location>
</feature>
<dbReference type="AlphaFoldDB" id="A0A4P9VY70"/>
<feature type="region of interest" description="Disordered" evidence="1">
    <location>
        <begin position="134"/>
        <end position="183"/>
    </location>
</feature>
<dbReference type="GO" id="GO:0005198">
    <property type="term" value="F:structural molecule activity"/>
    <property type="evidence" value="ECO:0007669"/>
    <property type="project" value="TreeGrafter"/>
</dbReference>
<sequence length="568" mass="62451">MKSKTTALLKKVQDITIVRVGDEPDSDDGKLGWRRAALGPGLVIPTDVAMDRAGEVAGEQAEDLVDEGSVQMRKWREASMAYRFALYTERQEQAEIRFPEQKALVRDPEKMAQYAEAEAEFIHRNERRRKLLSIPLPSPSEPAVVGGEGAASANGARDDQGVAGDASTADGDPGTGEDADAAQVAAEPPPNAFLPEIAFRTNAMPPIYSPPLLVGSTRVEPEELFKDTTPTAFQNLPSLSDYKPMKVIRNSRLVMNIHRNITELRRMKDAHSKIVALETKMPDEMPKSQPLIYQSSRDDSTLPPLAIDSRVGAGNLKQVTGMMLAHAGFDGTSIPFISALDPNFEFTPAPTILFAHLPLAATDSSISSLTDAAIHHLMNLGRTLRVYMDRFGSSMPPTDMLLHAFRENGGGTIEALDTHIRHDVERYGGKLADLRVRLDGMYYDMLQNPDDQEVADEDIEIENESEGIISGNFLEELGIDVFNLKDFGLDLTSVPTEVWNKKSANPIKARARRRAARADAPEEAASEAPIDIHQPPPILPWAPVDRTKQIGLLKAFYEARVNADDMIE</sequence>
<dbReference type="PANTHER" id="PTHR47343:SF1">
    <property type="entry name" value="TRANSCRIPTIONAL ACTIVATOR SPT7"/>
    <property type="match status" value="1"/>
</dbReference>
<dbReference type="CDD" id="cd22927">
    <property type="entry name" value="HFD_SPT7"/>
    <property type="match status" value="1"/>
</dbReference>
<proteinExistence type="predicted"/>
<dbReference type="OrthoDB" id="21449at2759"/>
<evidence type="ECO:0000313" key="3">
    <source>
        <dbReference type="Proteomes" id="UP000269721"/>
    </source>
</evidence>
<protein>
    <submittedName>
        <fullName evidence="2">Uncharacterized protein</fullName>
    </submittedName>
</protein>
<accession>A0A4P9VY70</accession>
<feature type="non-terminal residue" evidence="2">
    <location>
        <position position="568"/>
    </location>
</feature>
<dbReference type="EMBL" id="KZ999815">
    <property type="protein sequence ID" value="RKO84709.1"/>
    <property type="molecule type" value="Genomic_DNA"/>
</dbReference>
<gene>
    <name evidence="2" type="ORF">BDK51DRAFT_32815</name>
</gene>
<keyword evidence="3" id="KW-1185">Reference proteome</keyword>
<dbReference type="InterPro" id="IPR037782">
    <property type="entry name" value="Spt7"/>
</dbReference>